<reference evidence="1 2" key="1">
    <citation type="submission" date="2016-07" db="EMBL/GenBank/DDBJ databases">
        <title>Genomic analysis of zinc-resistant bacterium Mucilaginibacter pedocola TBZ30.</title>
        <authorList>
            <person name="Huang J."/>
            <person name="Tang J."/>
        </authorList>
    </citation>
    <scope>NUCLEOTIDE SEQUENCE [LARGE SCALE GENOMIC DNA]</scope>
    <source>
        <strain evidence="1 2">TBZ30</strain>
    </source>
</reference>
<evidence type="ECO:0000313" key="1">
    <source>
        <dbReference type="EMBL" id="OOQ60716.1"/>
    </source>
</evidence>
<evidence type="ECO:0008006" key="3">
    <source>
        <dbReference type="Google" id="ProtNLM"/>
    </source>
</evidence>
<organism evidence="1 2">
    <name type="scientific">Mucilaginibacter pedocola</name>
    <dbReference type="NCBI Taxonomy" id="1792845"/>
    <lineage>
        <taxon>Bacteria</taxon>
        <taxon>Pseudomonadati</taxon>
        <taxon>Bacteroidota</taxon>
        <taxon>Sphingobacteriia</taxon>
        <taxon>Sphingobacteriales</taxon>
        <taxon>Sphingobacteriaceae</taxon>
        <taxon>Mucilaginibacter</taxon>
    </lineage>
</organism>
<sequence length="269" mass="31349">MHTSNYWIRHFRENARHQRIDWHLYPKLSKEEMDIILPSLQAWQLGETSEGKHLIAASAKYAAKIGDPDYVEAVKLFIKEEQKHGNNLGRYIDGIGKTRIQKDWGDTLFRKVRYYNTNMEIWTLAVIVVESTAQIFYQALKDATGCRLLKQICTDILIDEAPHITFQTERLAIIYEGKAAWSKAWRNFAYKAFFFSTACVVWAGHRRLFIAGGNTFNSFTRKMIFKYRKTIKQITERPAEAVSWVDEKQNTILVFGIILLCLHNKIQVP</sequence>
<dbReference type="Gene3D" id="1.10.620.20">
    <property type="entry name" value="Ribonucleotide Reductase, subunit A"/>
    <property type="match status" value="1"/>
</dbReference>
<protein>
    <recommendedName>
        <fullName evidence="3">Ferritin-like domain-containing protein</fullName>
    </recommendedName>
</protein>
<keyword evidence="2" id="KW-1185">Reference proteome</keyword>
<dbReference type="RefSeq" id="WP_202909754.1">
    <property type="nucleotide sequence ID" value="NZ_MBTF01000005.1"/>
</dbReference>
<name>A0A1S9PID7_9SPHI</name>
<proteinExistence type="predicted"/>
<dbReference type="InterPro" id="IPR009078">
    <property type="entry name" value="Ferritin-like_SF"/>
</dbReference>
<dbReference type="AlphaFoldDB" id="A0A1S9PID7"/>
<dbReference type="InterPro" id="IPR012348">
    <property type="entry name" value="RNR-like"/>
</dbReference>
<dbReference type="EMBL" id="MBTF01000005">
    <property type="protein sequence ID" value="OOQ60716.1"/>
    <property type="molecule type" value="Genomic_DNA"/>
</dbReference>
<evidence type="ECO:0000313" key="2">
    <source>
        <dbReference type="Proteomes" id="UP000189739"/>
    </source>
</evidence>
<comment type="caution">
    <text evidence="1">The sequence shown here is derived from an EMBL/GenBank/DDBJ whole genome shotgun (WGS) entry which is preliminary data.</text>
</comment>
<dbReference type="Proteomes" id="UP000189739">
    <property type="component" value="Unassembled WGS sequence"/>
</dbReference>
<dbReference type="GO" id="GO:0016491">
    <property type="term" value="F:oxidoreductase activity"/>
    <property type="evidence" value="ECO:0007669"/>
    <property type="project" value="InterPro"/>
</dbReference>
<accession>A0A1S9PID7</accession>
<dbReference type="STRING" id="1792845.BC343_24295"/>
<dbReference type="SUPFAM" id="SSF47240">
    <property type="entry name" value="Ferritin-like"/>
    <property type="match status" value="1"/>
</dbReference>
<gene>
    <name evidence="1" type="ORF">BC343_24295</name>
</gene>
<dbReference type="CDD" id="cd00657">
    <property type="entry name" value="Ferritin_like"/>
    <property type="match status" value="1"/>
</dbReference>